<dbReference type="EMBL" id="QUAK01000076">
    <property type="protein sequence ID" value="RFU86060.1"/>
    <property type="molecule type" value="Genomic_DNA"/>
</dbReference>
<sequence length="67" mass="7028">MTTKEQETIDPFTAMESLKAALVGVGIVLPSLAVDAASPTLKLVELGRVRADVAARLADVLRQGGHE</sequence>
<evidence type="ECO:0000313" key="1">
    <source>
        <dbReference type="EMBL" id="RFU86060.1"/>
    </source>
</evidence>
<gene>
    <name evidence="1" type="ORF">DY218_14230</name>
</gene>
<comment type="caution">
    <text evidence="1">The sequence shown here is derived from an EMBL/GenBank/DDBJ whole genome shotgun (WGS) entry which is preliminary data.</text>
</comment>
<proteinExistence type="predicted"/>
<keyword evidence="2" id="KW-1185">Reference proteome</keyword>
<accession>A0A372M629</accession>
<dbReference type="AlphaFoldDB" id="A0A372M629"/>
<evidence type="ECO:0000313" key="2">
    <source>
        <dbReference type="Proteomes" id="UP000263094"/>
    </source>
</evidence>
<name>A0A372M629_9ACTN</name>
<dbReference type="Proteomes" id="UP000263094">
    <property type="component" value="Unassembled WGS sequence"/>
</dbReference>
<reference evidence="1 2" key="1">
    <citation type="submission" date="2018-08" db="EMBL/GenBank/DDBJ databases">
        <title>Isolation, diversity and antifungal activity of Actinobacteria from wheat.</title>
        <authorList>
            <person name="Han C."/>
        </authorList>
    </citation>
    <scope>NUCLEOTIDE SEQUENCE [LARGE SCALE GENOMIC DNA]</scope>
    <source>
        <strain evidence="1 2">NEAU-YY421</strain>
    </source>
</reference>
<organism evidence="1 2">
    <name type="scientific">Streptomyces triticagri</name>
    <dbReference type="NCBI Taxonomy" id="2293568"/>
    <lineage>
        <taxon>Bacteria</taxon>
        <taxon>Bacillati</taxon>
        <taxon>Actinomycetota</taxon>
        <taxon>Actinomycetes</taxon>
        <taxon>Kitasatosporales</taxon>
        <taxon>Streptomycetaceae</taxon>
        <taxon>Streptomyces</taxon>
    </lineage>
</organism>
<dbReference type="OrthoDB" id="4297040at2"/>
<protein>
    <submittedName>
        <fullName evidence="1">Uncharacterized protein</fullName>
    </submittedName>
</protein>
<dbReference type="RefSeq" id="WP_128556371.1">
    <property type="nucleotide sequence ID" value="NZ_QUAK01000076.1"/>
</dbReference>